<dbReference type="AlphaFoldDB" id="A0AAW0BEG1"/>
<evidence type="ECO:0000256" key="1">
    <source>
        <dbReference type="SAM" id="MobiDB-lite"/>
    </source>
</evidence>
<dbReference type="EMBL" id="JAWWNJ010000034">
    <property type="protein sequence ID" value="KAK7024808.1"/>
    <property type="molecule type" value="Genomic_DNA"/>
</dbReference>
<sequence length="314" mass="34878">MAPGKVRVAFSRCVPEKEICVLACPALPRLANDVLTFSSAPSIQPARAAARRTYRPHFAFGTPTVSMRRRERESRKMGVGALRGSQPASPSTLPCIRPPRRPRQLRVPPPASPVFTYAFPPTMSFQYLAPPFHDIPSPPVRILDTHADHRLPLDFFPPTARSPHLPDIASTLTSSTRPSPLTPRPPDAGPKSPTALSRRGARSRRPFHSRPRSHRFPAPFSPATELTPRSPYQLRRRHYPARANTAACPPAPYSRLPHLTHRPATTLPRRNDARRRSADCTEIADSHGDARTPSIRSRGRRGKADARSWAKASY</sequence>
<organism evidence="2 3">
    <name type="scientific">Favolaschia claudopus</name>
    <dbReference type="NCBI Taxonomy" id="2862362"/>
    <lineage>
        <taxon>Eukaryota</taxon>
        <taxon>Fungi</taxon>
        <taxon>Dikarya</taxon>
        <taxon>Basidiomycota</taxon>
        <taxon>Agaricomycotina</taxon>
        <taxon>Agaricomycetes</taxon>
        <taxon>Agaricomycetidae</taxon>
        <taxon>Agaricales</taxon>
        <taxon>Marasmiineae</taxon>
        <taxon>Mycenaceae</taxon>
        <taxon>Favolaschia</taxon>
    </lineage>
</organism>
<evidence type="ECO:0000313" key="3">
    <source>
        <dbReference type="Proteomes" id="UP001362999"/>
    </source>
</evidence>
<evidence type="ECO:0000313" key="2">
    <source>
        <dbReference type="EMBL" id="KAK7024808.1"/>
    </source>
</evidence>
<comment type="caution">
    <text evidence="2">The sequence shown here is derived from an EMBL/GenBank/DDBJ whole genome shotgun (WGS) entry which is preliminary data.</text>
</comment>
<protein>
    <submittedName>
        <fullName evidence="2">Uncharacterized protein</fullName>
    </submittedName>
</protein>
<feature type="compositionally biased region" description="Low complexity" evidence="1">
    <location>
        <begin position="170"/>
        <end position="179"/>
    </location>
</feature>
<proteinExistence type="predicted"/>
<gene>
    <name evidence="2" type="ORF">R3P38DRAFT_3532586</name>
</gene>
<feature type="region of interest" description="Disordered" evidence="1">
    <location>
        <begin position="154"/>
        <end position="232"/>
    </location>
</feature>
<feature type="compositionally biased region" description="Basic and acidic residues" evidence="1">
    <location>
        <begin position="269"/>
        <end position="290"/>
    </location>
</feature>
<dbReference type="Proteomes" id="UP001362999">
    <property type="component" value="Unassembled WGS sequence"/>
</dbReference>
<feature type="compositionally biased region" description="Basic residues" evidence="1">
    <location>
        <begin position="199"/>
        <end position="215"/>
    </location>
</feature>
<reference evidence="2 3" key="1">
    <citation type="journal article" date="2024" name="J Genomics">
        <title>Draft genome sequencing and assembly of Favolaschia claudopus CIRM-BRFM 2984 isolated from oak limbs.</title>
        <authorList>
            <person name="Navarro D."/>
            <person name="Drula E."/>
            <person name="Chaduli D."/>
            <person name="Cazenave R."/>
            <person name="Ahrendt S."/>
            <person name="Wang J."/>
            <person name="Lipzen A."/>
            <person name="Daum C."/>
            <person name="Barry K."/>
            <person name="Grigoriev I.V."/>
            <person name="Favel A."/>
            <person name="Rosso M.N."/>
            <person name="Martin F."/>
        </authorList>
    </citation>
    <scope>NUCLEOTIDE SEQUENCE [LARGE SCALE GENOMIC DNA]</scope>
    <source>
        <strain evidence="2 3">CIRM-BRFM 2984</strain>
    </source>
</reference>
<name>A0AAW0BEG1_9AGAR</name>
<feature type="region of interest" description="Disordered" evidence="1">
    <location>
        <begin position="79"/>
        <end position="109"/>
    </location>
</feature>
<feature type="region of interest" description="Disordered" evidence="1">
    <location>
        <begin position="244"/>
        <end position="314"/>
    </location>
</feature>
<accession>A0AAW0BEG1</accession>
<keyword evidence="3" id="KW-1185">Reference proteome</keyword>